<dbReference type="Gene3D" id="2.60.120.200">
    <property type="match status" value="1"/>
</dbReference>
<keyword evidence="1" id="KW-0732">Signal</keyword>
<dbReference type="PANTHER" id="PTHR19328">
    <property type="entry name" value="HEDGEHOG-INTERACTING PROTEIN"/>
    <property type="match status" value="1"/>
</dbReference>
<dbReference type="EMBL" id="CP036262">
    <property type="protein sequence ID" value="QDS96310.1"/>
    <property type="molecule type" value="Genomic_DNA"/>
</dbReference>
<dbReference type="PANTHER" id="PTHR19328:SF13">
    <property type="entry name" value="HIPL1 PROTEIN"/>
    <property type="match status" value="1"/>
</dbReference>
<dbReference type="Pfam" id="PF14252">
    <property type="entry name" value="DUF4347"/>
    <property type="match status" value="1"/>
</dbReference>
<evidence type="ECO:0000313" key="6">
    <source>
        <dbReference type="Proteomes" id="UP000320672"/>
    </source>
</evidence>
<dbReference type="KEGG" id="rml:FF011L_51180"/>
<proteinExistence type="predicted"/>
<dbReference type="Gene3D" id="2.60.60.40">
    <property type="match status" value="3"/>
</dbReference>
<dbReference type="SUPFAM" id="SSF141072">
    <property type="entry name" value="CalX-like"/>
    <property type="match status" value="1"/>
</dbReference>
<accession>A0A517MN54</accession>
<dbReference type="InterPro" id="IPR013320">
    <property type="entry name" value="ConA-like_dom_sf"/>
</dbReference>
<dbReference type="GO" id="GO:0007154">
    <property type="term" value="P:cell communication"/>
    <property type="evidence" value="ECO:0007669"/>
    <property type="project" value="InterPro"/>
</dbReference>
<dbReference type="Gene3D" id="2.120.10.30">
    <property type="entry name" value="TolB, C-terminal domain"/>
    <property type="match status" value="1"/>
</dbReference>
<dbReference type="InterPro" id="IPR011042">
    <property type="entry name" value="6-blade_b-propeller_TolB-like"/>
</dbReference>
<dbReference type="Pfam" id="PF03160">
    <property type="entry name" value="Calx-beta"/>
    <property type="match status" value="1"/>
</dbReference>
<dbReference type="SUPFAM" id="SSF49899">
    <property type="entry name" value="Concanavalin A-like lectins/glucanases"/>
    <property type="match status" value="1"/>
</dbReference>
<evidence type="ECO:0000256" key="2">
    <source>
        <dbReference type="ARBA" id="ARBA00022737"/>
    </source>
</evidence>
<dbReference type="GO" id="GO:0016491">
    <property type="term" value="F:oxidoreductase activity"/>
    <property type="evidence" value="ECO:0007669"/>
    <property type="project" value="UniProtKB-KW"/>
</dbReference>
<dbReference type="InterPro" id="IPR011041">
    <property type="entry name" value="Quinoprot_gluc/sorb_DH_b-prop"/>
</dbReference>
<keyword evidence="3" id="KW-0106">Calcium</keyword>
<dbReference type="GO" id="GO:0016020">
    <property type="term" value="C:membrane"/>
    <property type="evidence" value="ECO:0007669"/>
    <property type="project" value="InterPro"/>
</dbReference>
<reference evidence="5 6" key="1">
    <citation type="submission" date="2019-02" db="EMBL/GenBank/DDBJ databases">
        <title>Deep-cultivation of Planctomycetes and their phenomic and genomic characterization uncovers novel biology.</title>
        <authorList>
            <person name="Wiegand S."/>
            <person name="Jogler M."/>
            <person name="Boedeker C."/>
            <person name="Pinto D."/>
            <person name="Vollmers J."/>
            <person name="Rivas-Marin E."/>
            <person name="Kohn T."/>
            <person name="Peeters S.H."/>
            <person name="Heuer A."/>
            <person name="Rast P."/>
            <person name="Oberbeckmann S."/>
            <person name="Bunk B."/>
            <person name="Jeske O."/>
            <person name="Meyerdierks A."/>
            <person name="Storesund J.E."/>
            <person name="Kallscheuer N."/>
            <person name="Luecker S."/>
            <person name="Lage O.M."/>
            <person name="Pohl T."/>
            <person name="Merkel B.J."/>
            <person name="Hornburger P."/>
            <person name="Mueller R.-W."/>
            <person name="Bruemmer F."/>
            <person name="Labrenz M."/>
            <person name="Spormann A.M."/>
            <person name="Op den Camp H."/>
            <person name="Overmann J."/>
            <person name="Amann R."/>
            <person name="Jetten M.S.M."/>
            <person name="Mascher T."/>
            <person name="Medema M.H."/>
            <person name="Devos D.P."/>
            <person name="Kaster A.-K."/>
            <person name="Ovreas L."/>
            <person name="Rohde M."/>
            <person name="Galperin M.Y."/>
            <person name="Jogler C."/>
        </authorList>
    </citation>
    <scope>NUCLEOTIDE SEQUENCE [LARGE SCALE GENOMIC DNA]</scope>
    <source>
        <strain evidence="5 6">FF011L</strain>
    </source>
</reference>
<dbReference type="OrthoDB" id="9770043at2"/>
<dbReference type="SMART" id="SM00237">
    <property type="entry name" value="Calx_beta"/>
    <property type="match status" value="1"/>
</dbReference>
<keyword evidence="5" id="KW-0560">Oxidoreductase</keyword>
<dbReference type="RefSeq" id="WP_145354475.1">
    <property type="nucleotide sequence ID" value="NZ_CP036262.1"/>
</dbReference>
<dbReference type="InterPro" id="IPR056573">
    <property type="entry name" value="Lectin_L-type_dom"/>
</dbReference>
<feature type="domain" description="Calx-beta" evidence="4">
    <location>
        <begin position="631"/>
        <end position="729"/>
    </location>
</feature>
<keyword evidence="6" id="KW-1185">Reference proteome</keyword>
<sequence>MFRFSRLLRKSLQKNSRSAPKRLAPAWETCELEPRVMLAGDAGAVVADAATAPAAEMAERTPGTPSAAANDAVSDVSSGVTSTASSLLFVDSNVADFSQLTDQVGLKTEVILLDSARDGLDQISEILARRSNISSIHLLTHGQAGQIELAGQTIDRTTLENRSNQLQKWANALTPDADILLYGCHTGADQVGAQFVRRMANLTGADVAASNDMTGHKNSGGDWELEQQTGSIETSIAFAATATETYQGVLPISIRAAGATGEEQMSLQIDGVTVQTWNNIGGDFDAGEFETYTFDPGESIASDRIRVTFNNDIYEENGTDRNLRVDSITVDGQTLQTEDPSVYSTGTWKAEDGIAPGFRESEILHANGYFQFGQAATIGSRITIDAAGSTGEETMELRIDGQTVQTWQNVSGDPDNRNFNTYEYFASETVTADRIQVAFTNDLYDPNGIDRNLVVDKIQVDAIEYEAEAPEVFSTGSWKPEDGVQPGFRESEFLNSNGYLQFAADDTSGPRSTIRIFAAGTTNSEQMSLQINGVSWQSWDNIGGDATTGDFVAYTYQAEGVVSADNVRVAFTNDLLDGDFDRNLRVDRIEIDGVVFQTEAPNVFSTGTWLPEDGLVEGYRENEFLHTDGYFQYAAAPDNPGVIALSGSVLTASETDTEVAITVLRSGGSDGLSTVDFSTLDGTAIAGEDYLPQSGTLTFEPGQTEKTILVSILNDSLAEGNETFNFAIDNINGGATLLAPRTATVTIADDDTILPAYTDFSSLAGLTLNEDAVTSNNELLITTATRAEEGSAFFNAPLPINVDTSFQTQFQFKLDGGQQSLGADGFTFVLQNDPRGVNALGPGGGDLAYTGIVNSLAIKFDTYQNDGEINNNHISVVTNGDIANPLETRIPLLDINNGDIVNTWIEYNGNTNQLAVYVSDSTVKPEQPLIVSSIDLPALVGSQAYMGFTAATGGSYNNHRILNWNVNLETPSDILPPTPGSTLVGETLFAELNQPTDIDWNPDGTNMYISEKSGLIKVSRNGELQATPFVDIRNQVNDTRDRGLLDIAVHPDFENNPYVYLLYTYDPPEVYDNSGHSLAGPDKNGNRAGRLIRVTADASTNYTTAVAGSEVILLGANSTWDNFNGFANSTSDFNEPPAGILPDGSNVQDFIASDSESHTVGSLAFGADGNLFVSIGDGASYNRVDPRAVRVQDIDNLSGKILRIDPLTGAGLSDNPFFDVSDANANRSKVYQLGLRNPFRITVAPNSGDLFVGDVGWTKWEEINSAAAGANFGWPYYEGGSGTSVQTNGYKDLAEAIAFYNSGEIVTPSQFALNHGADGINAIVLGAVYSGDVYPEEYQGDLFFNDLGQGLVRNASLDVDGNVINVQNFTTDAGVVVSIQQGPDGTLHYVDLDDGLIGHWYFA</sequence>
<evidence type="ECO:0000256" key="1">
    <source>
        <dbReference type="ARBA" id="ARBA00022729"/>
    </source>
</evidence>
<dbReference type="Proteomes" id="UP000320672">
    <property type="component" value="Chromosome"/>
</dbReference>
<protein>
    <submittedName>
        <fullName evidence="5">Soluble aldose sugar dehydrogenase YliI</fullName>
        <ecNumber evidence="5">1.1.5.-</ecNumber>
    </submittedName>
</protein>
<dbReference type="CDD" id="cd01951">
    <property type="entry name" value="lectin_L-type"/>
    <property type="match status" value="1"/>
</dbReference>
<name>A0A517MN54_9BACT</name>
<evidence type="ECO:0000313" key="5">
    <source>
        <dbReference type="EMBL" id="QDS96310.1"/>
    </source>
</evidence>
<dbReference type="EC" id="1.1.5.-" evidence="5"/>
<evidence type="ECO:0000256" key="3">
    <source>
        <dbReference type="ARBA" id="ARBA00022837"/>
    </source>
</evidence>
<dbReference type="InterPro" id="IPR001220">
    <property type="entry name" value="Legume_lectin_dom"/>
</dbReference>
<dbReference type="Gene3D" id="2.60.40.2030">
    <property type="match status" value="1"/>
</dbReference>
<dbReference type="InterPro" id="IPR031768">
    <property type="entry name" value="CBM60_xylan-bd"/>
</dbReference>
<dbReference type="InterPro" id="IPR003644">
    <property type="entry name" value="Calx_beta"/>
</dbReference>
<dbReference type="SUPFAM" id="SSF50952">
    <property type="entry name" value="Soluble quinoprotein glucose dehydrogenase"/>
    <property type="match status" value="1"/>
</dbReference>
<keyword evidence="2" id="KW-0677">Repeat</keyword>
<dbReference type="Pfam" id="PF00139">
    <property type="entry name" value="Lectin_legB"/>
    <property type="match status" value="1"/>
</dbReference>
<dbReference type="GO" id="GO:0030246">
    <property type="term" value="F:carbohydrate binding"/>
    <property type="evidence" value="ECO:0007669"/>
    <property type="project" value="InterPro"/>
</dbReference>
<dbReference type="InterPro" id="IPR012938">
    <property type="entry name" value="Glc/Sorbosone_DH"/>
</dbReference>
<gene>
    <name evidence="5" type="primary">yliI_2</name>
    <name evidence="5" type="ORF">FF011L_51180</name>
</gene>
<dbReference type="Pfam" id="PF16841">
    <property type="entry name" value="CBM60"/>
    <property type="match status" value="3"/>
</dbReference>
<dbReference type="Pfam" id="PF07995">
    <property type="entry name" value="GSDH"/>
    <property type="match status" value="2"/>
</dbReference>
<evidence type="ECO:0000259" key="4">
    <source>
        <dbReference type="SMART" id="SM00237"/>
    </source>
</evidence>
<organism evidence="5 6">
    <name type="scientific">Roseimaritima multifibrata</name>
    <dbReference type="NCBI Taxonomy" id="1930274"/>
    <lineage>
        <taxon>Bacteria</taxon>
        <taxon>Pseudomonadati</taxon>
        <taxon>Planctomycetota</taxon>
        <taxon>Planctomycetia</taxon>
        <taxon>Pirellulales</taxon>
        <taxon>Pirellulaceae</taxon>
        <taxon>Roseimaritima</taxon>
    </lineage>
</organism>
<dbReference type="InterPro" id="IPR038081">
    <property type="entry name" value="CalX-like_sf"/>
</dbReference>
<dbReference type="InterPro" id="IPR025592">
    <property type="entry name" value="DUF4347"/>
</dbReference>